<reference evidence="5 6" key="1">
    <citation type="submission" date="2024-07" db="EMBL/GenBank/DDBJ databases">
        <title>Chromosome-level genome assembly of the water stick insect Ranatra chinensis (Heteroptera: Nepidae).</title>
        <authorList>
            <person name="Liu X."/>
        </authorList>
    </citation>
    <scope>NUCLEOTIDE SEQUENCE [LARGE SCALE GENOMIC DNA]</scope>
    <source>
        <strain evidence="5">Cailab_2021Rc</strain>
        <tissue evidence="5">Muscle</tissue>
    </source>
</reference>
<dbReference type="EMBL" id="JBFDAA010000010">
    <property type="protein sequence ID" value="KAL1124464.1"/>
    <property type="molecule type" value="Genomic_DNA"/>
</dbReference>
<evidence type="ECO:0000313" key="6">
    <source>
        <dbReference type="Proteomes" id="UP001558652"/>
    </source>
</evidence>
<protein>
    <recommendedName>
        <fullName evidence="7">RNA polymerase II-associated protein 1 N-terminal domain-containing protein</fullName>
    </recommendedName>
</protein>
<feature type="domain" description="RPAP1 C-terminal" evidence="3">
    <location>
        <begin position="111"/>
        <end position="177"/>
    </location>
</feature>
<proteinExistence type="inferred from homology"/>
<dbReference type="PANTHER" id="PTHR21483">
    <property type="entry name" value="RNA POLYMERASE II-ASSOCIATED PROTEIN 1"/>
    <property type="match status" value="1"/>
</dbReference>
<gene>
    <name evidence="5" type="ORF">AAG570_001090</name>
</gene>
<evidence type="ECO:0000259" key="4">
    <source>
        <dbReference type="Pfam" id="PF08621"/>
    </source>
</evidence>
<dbReference type="InterPro" id="IPR013930">
    <property type="entry name" value="RPAP1_N"/>
</dbReference>
<evidence type="ECO:0000259" key="3">
    <source>
        <dbReference type="Pfam" id="PF08620"/>
    </source>
</evidence>
<feature type="region of interest" description="Disordered" evidence="2">
    <location>
        <begin position="36"/>
        <end position="67"/>
    </location>
</feature>
<keyword evidence="6" id="KW-1185">Reference proteome</keyword>
<feature type="domain" description="RPAP1 N-terminal" evidence="4">
    <location>
        <begin position="2"/>
        <end position="40"/>
    </location>
</feature>
<accession>A0ABD0YBL0</accession>
<sequence>MENVEKLTSMSSEELISERRRLFAEMDPGLIEFLKTRRTNQQHSCSQPALEKPSSMDTSEGTVHGDTTEVPAEVEELVNSYPNMDTVEPDKLKWIGEMPKPGPPPEDKPYNARFDFEGTLLAYADKGEGVLKGFHNHGEEQSRPGYTIQELIQLSRSSVLQQRVIALNTLAKILYNVSHH</sequence>
<dbReference type="Pfam" id="PF08621">
    <property type="entry name" value="RPAP1_N"/>
    <property type="match status" value="1"/>
</dbReference>
<comment type="similarity">
    <text evidence="1">Belongs to the RPAP1 family.</text>
</comment>
<dbReference type="PANTHER" id="PTHR21483:SF18">
    <property type="entry name" value="RNA POLYMERASE II-ASSOCIATED PROTEIN 1"/>
    <property type="match status" value="1"/>
</dbReference>
<comment type="caution">
    <text evidence="5">The sequence shown here is derived from an EMBL/GenBank/DDBJ whole genome shotgun (WGS) entry which is preliminary data.</text>
</comment>
<evidence type="ECO:0000256" key="1">
    <source>
        <dbReference type="ARBA" id="ARBA00009953"/>
    </source>
</evidence>
<evidence type="ECO:0000256" key="2">
    <source>
        <dbReference type="SAM" id="MobiDB-lite"/>
    </source>
</evidence>
<dbReference type="InterPro" id="IPR039913">
    <property type="entry name" value="RPAP1/Rba50"/>
</dbReference>
<dbReference type="AlphaFoldDB" id="A0ABD0YBL0"/>
<name>A0ABD0YBL0_9HEMI</name>
<dbReference type="Proteomes" id="UP001558652">
    <property type="component" value="Unassembled WGS sequence"/>
</dbReference>
<organism evidence="5 6">
    <name type="scientific">Ranatra chinensis</name>
    <dbReference type="NCBI Taxonomy" id="642074"/>
    <lineage>
        <taxon>Eukaryota</taxon>
        <taxon>Metazoa</taxon>
        <taxon>Ecdysozoa</taxon>
        <taxon>Arthropoda</taxon>
        <taxon>Hexapoda</taxon>
        <taxon>Insecta</taxon>
        <taxon>Pterygota</taxon>
        <taxon>Neoptera</taxon>
        <taxon>Paraneoptera</taxon>
        <taxon>Hemiptera</taxon>
        <taxon>Heteroptera</taxon>
        <taxon>Panheteroptera</taxon>
        <taxon>Nepomorpha</taxon>
        <taxon>Nepidae</taxon>
        <taxon>Ranatrinae</taxon>
        <taxon>Ranatra</taxon>
    </lineage>
</organism>
<evidence type="ECO:0008006" key="7">
    <source>
        <dbReference type="Google" id="ProtNLM"/>
    </source>
</evidence>
<evidence type="ECO:0000313" key="5">
    <source>
        <dbReference type="EMBL" id="KAL1124464.1"/>
    </source>
</evidence>
<dbReference type="Pfam" id="PF08620">
    <property type="entry name" value="RPAP1_C"/>
    <property type="match status" value="1"/>
</dbReference>
<dbReference type="InterPro" id="IPR013929">
    <property type="entry name" value="RPAP1_C"/>
</dbReference>